<sequence length="153" mass="16690">MVEVRVADWGPRFGELLYVLCVRADAALYRDETHLQHSSAAPYSTGNWQDEPEQRALESAWRQDCWKMAHSFPIRPSAAAQEAEPSAAPNATKTNEATPLPDIALQPGQPVSRTSRRAASHRIAIVSALSRDSGSGLASTAAGGRGIKRRWKI</sequence>
<feature type="region of interest" description="Disordered" evidence="1">
    <location>
        <begin position="76"/>
        <end position="118"/>
    </location>
</feature>
<accession>A0A9P4LZ44</accession>
<evidence type="ECO:0000256" key="1">
    <source>
        <dbReference type="SAM" id="MobiDB-lite"/>
    </source>
</evidence>
<dbReference type="Proteomes" id="UP000799776">
    <property type="component" value="Unassembled WGS sequence"/>
</dbReference>
<proteinExistence type="predicted"/>
<dbReference type="EMBL" id="ML978719">
    <property type="protein sequence ID" value="KAF2087736.1"/>
    <property type="molecule type" value="Genomic_DNA"/>
</dbReference>
<organism evidence="2 3">
    <name type="scientific">Saccharata proteae CBS 121410</name>
    <dbReference type="NCBI Taxonomy" id="1314787"/>
    <lineage>
        <taxon>Eukaryota</taxon>
        <taxon>Fungi</taxon>
        <taxon>Dikarya</taxon>
        <taxon>Ascomycota</taxon>
        <taxon>Pezizomycotina</taxon>
        <taxon>Dothideomycetes</taxon>
        <taxon>Dothideomycetes incertae sedis</taxon>
        <taxon>Botryosphaeriales</taxon>
        <taxon>Saccharataceae</taxon>
        <taxon>Saccharata</taxon>
    </lineage>
</organism>
<gene>
    <name evidence="2" type="ORF">K490DRAFT_56821</name>
</gene>
<evidence type="ECO:0000313" key="3">
    <source>
        <dbReference type="Proteomes" id="UP000799776"/>
    </source>
</evidence>
<feature type="compositionally biased region" description="Low complexity" evidence="1">
    <location>
        <begin position="76"/>
        <end position="91"/>
    </location>
</feature>
<evidence type="ECO:0000313" key="2">
    <source>
        <dbReference type="EMBL" id="KAF2087736.1"/>
    </source>
</evidence>
<protein>
    <submittedName>
        <fullName evidence="2">Uncharacterized protein</fullName>
    </submittedName>
</protein>
<reference evidence="2" key="1">
    <citation type="journal article" date="2020" name="Stud. Mycol.">
        <title>101 Dothideomycetes genomes: a test case for predicting lifestyles and emergence of pathogens.</title>
        <authorList>
            <person name="Haridas S."/>
            <person name="Albert R."/>
            <person name="Binder M."/>
            <person name="Bloem J."/>
            <person name="Labutti K."/>
            <person name="Salamov A."/>
            <person name="Andreopoulos B."/>
            <person name="Baker S."/>
            <person name="Barry K."/>
            <person name="Bills G."/>
            <person name="Bluhm B."/>
            <person name="Cannon C."/>
            <person name="Castanera R."/>
            <person name="Culley D."/>
            <person name="Daum C."/>
            <person name="Ezra D."/>
            <person name="Gonzalez J."/>
            <person name="Henrissat B."/>
            <person name="Kuo A."/>
            <person name="Liang C."/>
            <person name="Lipzen A."/>
            <person name="Lutzoni F."/>
            <person name="Magnuson J."/>
            <person name="Mondo S."/>
            <person name="Nolan M."/>
            <person name="Ohm R."/>
            <person name="Pangilinan J."/>
            <person name="Park H.-J."/>
            <person name="Ramirez L."/>
            <person name="Alfaro M."/>
            <person name="Sun H."/>
            <person name="Tritt A."/>
            <person name="Yoshinaga Y."/>
            <person name="Zwiers L.-H."/>
            <person name="Turgeon B."/>
            <person name="Goodwin S."/>
            <person name="Spatafora J."/>
            <person name="Crous P."/>
            <person name="Grigoriev I."/>
        </authorList>
    </citation>
    <scope>NUCLEOTIDE SEQUENCE</scope>
    <source>
        <strain evidence="2">CBS 121410</strain>
    </source>
</reference>
<dbReference type="AlphaFoldDB" id="A0A9P4LZ44"/>
<name>A0A9P4LZ44_9PEZI</name>
<feature type="region of interest" description="Disordered" evidence="1">
    <location>
        <begin position="134"/>
        <end position="153"/>
    </location>
</feature>
<comment type="caution">
    <text evidence="2">The sequence shown here is derived from an EMBL/GenBank/DDBJ whole genome shotgun (WGS) entry which is preliminary data.</text>
</comment>
<keyword evidence="3" id="KW-1185">Reference proteome</keyword>